<dbReference type="GO" id="GO:0051607">
    <property type="term" value="P:defense response to virus"/>
    <property type="evidence" value="ECO:0007669"/>
    <property type="project" value="UniProtKB-UniRule"/>
</dbReference>
<dbReference type="CDD" id="cd09634">
    <property type="entry name" value="Cas1_I-II-III"/>
    <property type="match status" value="1"/>
</dbReference>
<dbReference type="STRING" id="633813.SAMN04488087_1143"/>
<sequence>MASSGIQETVSYWPLGWIYEFAWCLRRGYYAWAEGPETASVVLSAGGVWCVHQGWGGQVMVRRDPVEGPVVALLRPVEAHVEKDEEILRLVLGALAELYEKARGEPVRWGEIQEQSPGRAVRIRIDETVRRSWQQLERQIRAVIQEGRIPEPRADDRCLRCPRQAVCVPFDASSEKEAQEACVQPPVRTARTLYVDEVGAVVRREGRQLLVTVSTNGQRAERLRLPALLIDQLVLVGPVQITTQALRLLLRTNTDIVYLSRSGRFEGRLAPEFHPHVALRLAQYAAYADPEKSLSLARRFVQAKLHGMATLLRRRRRHHARPLLQQVAGQILEDARRLSRAASIDVVMGIEGVATRRYFSVFEALLRRAKEEWPTFSGRKRRPPTDPVNATLSYVYTLLLSNLVTACAVAGLDPYIGFLHAPRYGRPALALDLMEGFRPAVADALVCQLFRQRRLQPTHFEKRPPGVYLNERGRAIVLRAWQQHRQRRVYHPVLHQKLSWVRYFEAEARLLARSLLDEQVDYEPSLLKP</sequence>
<evidence type="ECO:0000313" key="11">
    <source>
        <dbReference type="EMBL" id="SHK45734.1"/>
    </source>
</evidence>
<evidence type="ECO:0000256" key="2">
    <source>
        <dbReference type="ARBA" id="ARBA00022723"/>
    </source>
</evidence>
<keyword evidence="12" id="KW-1185">Reference proteome</keyword>
<keyword evidence="4 10" id="KW-0378">Hydrolase</keyword>
<dbReference type="Gene3D" id="3.100.10.20">
    <property type="entry name" value="CRISPR-associated endonuclease Cas1, N-terminal domain"/>
    <property type="match status" value="1"/>
</dbReference>
<dbReference type="InterPro" id="IPR050646">
    <property type="entry name" value="Cas1"/>
</dbReference>
<dbReference type="EC" id="3.1.-.-" evidence="10"/>
<keyword evidence="7 10" id="KW-0238">DNA-binding</keyword>
<dbReference type="HAMAP" id="MF_01470">
    <property type="entry name" value="Cas1"/>
    <property type="match status" value="1"/>
</dbReference>
<feature type="binding site" evidence="10">
    <location>
        <position position="351"/>
    </location>
    <ligand>
        <name>Mn(2+)</name>
        <dbReference type="ChEBI" id="CHEBI:29035"/>
    </ligand>
</feature>
<dbReference type="Gene3D" id="1.20.120.920">
    <property type="entry name" value="CRISPR-associated endonuclease Cas1, C-terminal domain"/>
    <property type="match status" value="1"/>
</dbReference>
<dbReference type="InterPro" id="IPR042206">
    <property type="entry name" value="CRISPR-assoc_Cas1_C"/>
</dbReference>
<comment type="function">
    <text evidence="10">CRISPR (clustered regularly interspaced short palindromic repeat), is an adaptive immune system that provides protection against mobile genetic elements (viruses, transposable elements and conjugative plasmids). CRISPR clusters contain spacers, sequences complementary to antecedent mobile elements, and target invading nucleic acids. CRISPR clusters are transcribed and processed into CRISPR RNA (crRNA). Acts as a dsDNA endonuclease. Involved in the integration of spacer DNA into the CRISPR cassette.</text>
</comment>
<proteinExistence type="inferred from homology"/>
<dbReference type="Pfam" id="PF01867">
    <property type="entry name" value="Cas_Cas1"/>
    <property type="match status" value="1"/>
</dbReference>
<keyword evidence="3 10" id="KW-0255">Endonuclease</keyword>
<comment type="similarity">
    <text evidence="10">Belongs to the CRISPR-associated endonuclease Cas1 family.</text>
</comment>
<evidence type="ECO:0000256" key="1">
    <source>
        <dbReference type="ARBA" id="ARBA00022722"/>
    </source>
</evidence>
<evidence type="ECO:0000313" key="12">
    <source>
        <dbReference type="Proteomes" id="UP000185812"/>
    </source>
</evidence>
<dbReference type="PANTHER" id="PTHR34353">
    <property type="entry name" value="CRISPR-ASSOCIATED ENDONUCLEASE CAS1 1"/>
    <property type="match status" value="1"/>
</dbReference>
<evidence type="ECO:0000256" key="9">
    <source>
        <dbReference type="ARBA" id="ARBA00038592"/>
    </source>
</evidence>
<evidence type="ECO:0000256" key="7">
    <source>
        <dbReference type="ARBA" id="ARBA00023125"/>
    </source>
</evidence>
<keyword evidence="6 10" id="KW-0051">Antiviral defense</keyword>
<dbReference type="GO" id="GO:0004527">
    <property type="term" value="F:exonuclease activity"/>
    <property type="evidence" value="ECO:0007669"/>
    <property type="project" value="UniProtKB-KW"/>
</dbReference>
<organism evidence="11 12">
    <name type="scientific">Rhodothermus profundi</name>
    <dbReference type="NCBI Taxonomy" id="633813"/>
    <lineage>
        <taxon>Bacteria</taxon>
        <taxon>Pseudomonadati</taxon>
        <taxon>Rhodothermota</taxon>
        <taxon>Rhodothermia</taxon>
        <taxon>Rhodothermales</taxon>
        <taxon>Rhodothermaceae</taxon>
        <taxon>Rhodothermus</taxon>
    </lineage>
</organism>
<keyword evidence="5 10" id="KW-0460">Magnesium</keyword>
<dbReference type="GO" id="GO:0046872">
    <property type="term" value="F:metal ion binding"/>
    <property type="evidence" value="ECO:0007669"/>
    <property type="project" value="UniProtKB-UniRule"/>
</dbReference>
<dbReference type="EMBL" id="FRAU01000003">
    <property type="protein sequence ID" value="SHK45734.1"/>
    <property type="molecule type" value="Genomic_DNA"/>
</dbReference>
<comment type="subunit">
    <text evidence="9 10">Homodimer, forms a heterotetramer with a Cas2 homodimer.</text>
</comment>
<dbReference type="PANTHER" id="PTHR34353:SF2">
    <property type="entry name" value="CRISPR-ASSOCIATED ENDONUCLEASE CAS1 1"/>
    <property type="match status" value="1"/>
</dbReference>
<dbReference type="GO" id="GO:0004519">
    <property type="term" value="F:endonuclease activity"/>
    <property type="evidence" value="ECO:0007669"/>
    <property type="project" value="UniProtKB-UniRule"/>
</dbReference>
<comment type="cofactor">
    <cofactor evidence="10">
        <name>Mg(2+)</name>
        <dbReference type="ChEBI" id="CHEBI:18420"/>
    </cofactor>
    <cofactor evidence="10">
        <name>Mn(2+)</name>
        <dbReference type="ChEBI" id="CHEBI:29035"/>
    </cofactor>
</comment>
<protein>
    <recommendedName>
        <fullName evidence="10">CRISPR-associated endonuclease Cas1</fullName>
        <ecNumber evidence="10">3.1.-.-</ecNumber>
    </recommendedName>
</protein>
<dbReference type="GO" id="GO:0003677">
    <property type="term" value="F:DNA binding"/>
    <property type="evidence" value="ECO:0007669"/>
    <property type="project" value="UniProtKB-KW"/>
</dbReference>
<dbReference type="AlphaFoldDB" id="A0A1M6SLS4"/>
<keyword evidence="1 10" id="KW-0540">Nuclease</keyword>
<dbReference type="InterPro" id="IPR042211">
    <property type="entry name" value="CRISPR-assoc_Cas1_N"/>
</dbReference>
<keyword evidence="8 10" id="KW-0464">Manganese</keyword>
<reference evidence="12" key="1">
    <citation type="submission" date="2016-11" db="EMBL/GenBank/DDBJ databases">
        <authorList>
            <person name="Varghese N."/>
            <person name="Submissions S."/>
        </authorList>
    </citation>
    <scope>NUCLEOTIDE SEQUENCE [LARGE SCALE GENOMIC DNA]</scope>
    <source>
        <strain evidence="12">DSM 22212</strain>
    </source>
</reference>
<evidence type="ECO:0000256" key="8">
    <source>
        <dbReference type="ARBA" id="ARBA00023211"/>
    </source>
</evidence>
<feature type="binding site" evidence="10">
    <location>
        <position position="420"/>
    </location>
    <ligand>
        <name>Mn(2+)</name>
        <dbReference type="ChEBI" id="CHEBI:29035"/>
    </ligand>
</feature>
<dbReference type="NCBIfam" id="TIGR00287">
    <property type="entry name" value="cas1"/>
    <property type="match status" value="1"/>
</dbReference>
<dbReference type="OrthoDB" id="9803119at2"/>
<evidence type="ECO:0000256" key="6">
    <source>
        <dbReference type="ARBA" id="ARBA00023118"/>
    </source>
</evidence>
<gene>
    <name evidence="10" type="primary">cas1</name>
    <name evidence="11" type="ORF">SAMN04488087_1143</name>
</gene>
<evidence type="ECO:0000256" key="4">
    <source>
        <dbReference type="ARBA" id="ARBA00022801"/>
    </source>
</evidence>
<keyword evidence="2 10" id="KW-0479">Metal-binding</keyword>
<accession>A0A1M6SLS4</accession>
<feature type="binding site" evidence="10">
    <location>
        <position position="435"/>
    </location>
    <ligand>
        <name>Mn(2+)</name>
        <dbReference type="ChEBI" id="CHEBI:29035"/>
    </ligand>
</feature>
<evidence type="ECO:0000256" key="3">
    <source>
        <dbReference type="ARBA" id="ARBA00022759"/>
    </source>
</evidence>
<evidence type="ECO:0000256" key="5">
    <source>
        <dbReference type="ARBA" id="ARBA00022842"/>
    </source>
</evidence>
<dbReference type="InterPro" id="IPR002729">
    <property type="entry name" value="CRISPR-assoc_Cas1"/>
</dbReference>
<dbReference type="Proteomes" id="UP000185812">
    <property type="component" value="Unassembled WGS sequence"/>
</dbReference>
<name>A0A1M6SLS4_9BACT</name>
<dbReference type="GO" id="GO:0043571">
    <property type="term" value="P:maintenance of CRISPR repeat elements"/>
    <property type="evidence" value="ECO:0007669"/>
    <property type="project" value="UniProtKB-UniRule"/>
</dbReference>
<keyword evidence="11" id="KW-0269">Exonuclease</keyword>
<evidence type="ECO:0000256" key="10">
    <source>
        <dbReference type="HAMAP-Rule" id="MF_01470"/>
    </source>
</evidence>